<sequence>MTAQRFEHQAPLTERSPGLLQLPTENLLCKQLNRPTTLSFLLVSPSANFMNIKVLRPVANHPHFRQLVTEITWDDECKDNIHGRRRQNDRDVNRHDHMGRQQQVDAHMPHVEYVTIRVFHYRTQYPVPLGWQIARD</sequence>
<dbReference type="VEuPathDB" id="FungiDB:M747DRAFT_245671"/>
<name>A0A370BPZ6_ASPNG</name>
<protein>
    <submittedName>
        <fullName evidence="2">Uncharacterized protein</fullName>
    </submittedName>
</protein>
<proteinExistence type="predicted"/>
<evidence type="ECO:0000256" key="1">
    <source>
        <dbReference type="SAM" id="MobiDB-lite"/>
    </source>
</evidence>
<dbReference type="Proteomes" id="UP000253845">
    <property type="component" value="Unassembled WGS sequence"/>
</dbReference>
<gene>
    <name evidence="2" type="ORF">M747DRAFT_245671</name>
</gene>
<evidence type="ECO:0000313" key="3">
    <source>
        <dbReference type="Proteomes" id="UP000253845"/>
    </source>
</evidence>
<feature type="compositionally biased region" description="Basic and acidic residues" evidence="1">
    <location>
        <begin position="84"/>
        <end position="99"/>
    </location>
</feature>
<evidence type="ECO:0000313" key="2">
    <source>
        <dbReference type="EMBL" id="RDH16165.1"/>
    </source>
</evidence>
<feature type="region of interest" description="Disordered" evidence="1">
    <location>
        <begin position="84"/>
        <end position="103"/>
    </location>
</feature>
<dbReference type="AlphaFoldDB" id="A0A370BPZ6"/>
<organism evidence="2 3">
    <name type="scientific">Aspergillus niger ATCC 13496</name>
    <dbReference type="NCBI Taxonomy" id="1353008"/>
    <lineage>
        <taxon>Eukaryota</taxon>
        <taxon>Fungi</taxon>
        <taxon>Dikarya</taxon>
        <taxon>Ascomycota</taxon>
        <taxon>Pezizomycotina</taxon>
        <taxon>Eurotiomycetes</taxon>
        <taxon>Eurotiomycetidae</taxon>
        <taxon>Eurotiales</taxon>
        <taxon>Aspergillaceae</taxon>
        <taxon>Aspergillus</taxon>
        <taxon>Aspergillus subgen. Circumdati</taxon>
    </lineage>
</organism>
<reference evidence="2 3" key="1">
    <citation type="submission" date="2018-07" db="EMBL/GenBank/DDBJ databases">
        <title>Section-level genome sequencing of Aspergillus section Nigri to investigate inter- and intra-species variation.</title>
        <authorList>
            <consortium name="DOE Joint Genome Institute"/>
            <person name="Vesth T.C."/>
            <person name="Nybo J.L."/>
            <person name="Theobald S."/>
            <person name="Frisvad J.C."/>
            <person name="Larsen T.O."/>
            <person name="Nielsen K.F."/>
            <person name="Hoof J.B."/>
            <person name="Brandl J."/>
            <person name="Salamov A."/>
            <person name="Riley R."/>
            <person name="Gladden J.M."/>
            <person name="Phatale P."/>
            <person name="Nielsen M.T."/>
            <person name="Lyhne E.K."/>
            <person name="Kogle M.E."/>
            <person name="Strasser K."/>
            <person name="McDonnell E."/>
            <person name="Barry K."/>
            <person name="Clum A."/>
            <person name="Chen C."/>
            <person name="Nolan M."/>
            <person name="Sandor L."/>
            <person name="Kuo A."/>
            <person name="Lipzen A."/>
            <person name="Hainaut M."/>
            <person name="Drula E."/>
            <person name="Tsang A."/>
            <person name="Magnuson J.K."/>
            <person name="Henrissat B."/>
            <person name="Wiebenga A."/>
            <person name="Simmons B.A."/>
            <person name="Makela M.R."/>
            <person name="De vries R.P."/>
            <person name="Grigoriev I.V."/>
            <person name="Mortensen U.H."/>
            <person name="Baker S.E."/>
            <person name="Andersen M.R."/>
        </authorList>
    </citation>
    <scope>NUCLEOTIDE SEQUENCE [LARGE SCALE GENOMIC DNA]</scope>
    <source>
        <strain evidence="2 3">ATCC 13496</strain>
    </source>
</reference>
<accession>A0A370BPZ6</accession>
<dbReference type="EMBL" id="KZ851941">
    <property type="protein sequence ID" value="RDH16165.1"/>
    <property type="molecule type" value="Genomic_DNA"/>
</dbReference>